<dbReference type="PANTHER" id="PTHR10890:SF3">
    <property type="entry name" value="CYSTEINE--TRNA LIGASE, CYTOPLASMIC"/>
    <property type="match status" value="1"/>
</dbReference>
<sequence length="500" mass="57281">MLIWAMPRITSRRTSFVASWRTTSAAEVLRAPGKLPEFFAKTDDILRPYLDALHGADVDSNNHKIYLELTQTFERRFFEDMNALNVLPPRPTDSRDRNDRVLQADGEGSLSKGKSMKRNENDFALWKASKPGEPAWPSRWGHGRPGWHIECSAMASDAIGKTIDIHSGGIDLRFPHHDNELAQSEAYWSTPDCHVQWTNYFIHIGQLRFRGLKMSKSLKNYTTIRAFLSQKEWSARSLRICFLLVPWQDGIEVTDELMKATFGWEGKLNNFFLKSLDREKHLNPKNSRIQELGVEDQQLLSALDKAKGDVDTALCDSFNTSAVMRILSDLVTEFNSAEALSDQTAILLAQWVTRIVTIFGLDPEGDLLALCDQLRDVHLWNLGIYLEDRNNSQPALVRPLDKLLIEARAEQEAAHAAKAKAKLEQEAREAERDRELRERTMVDPLLMFKISEYLEWDKNGIPTVDAAGNVVSKNKLKKLVREWEKQKKRHEEWLVMQQTA</sequence>
<dbReference type="GO" id="GO:0004817">
    <property type="term" value="F:cysteine-tRNA ligase activity"/>
    <property type="evidence" value="ECO:0007669"/>
    <property type="project" value="TreeGrafter"/>
</dbReference>
<evidence type="ECO:0000256" key="1">
    <source>
        <dbReference type="ARBA" id="ARBA00001947"/>
    </source>
</evidence>
<reference evidence="9 10" key="1">
    <citation type="journal article" date="2016" name="Genome Announc.">
        <title>Draft Whole-Genome Sequence of Trichoderma gamsii T6085, a Promising Biocontrol Agent of Fusarium Head Blight on Wheat.</title>
        <authorList>
            <person name="Baroncelli R."/>
            <person name="Zapparata A."/>
            <person name="Piaggeschi G."/>
            <person name="Sarrocco S."/>
            <person name="Vannacci G."/>
        </authorList>
    </citation>
    <scope>NUCLEOTIDE SEQUENCE [LARGE SCALE GENOMIC DNA]</scope>
    <source>
        <strain evidence="9 10">T6085</strain>
    </source>
</reference>
<dbReference type="GO" id="GO:0006423">
    <property type="term" value="P:cysteinyl-tRNA aminoacylation"/>
    <property type="evidence" value="ECO:0007669"/>
    <property type="project" value="TreeGrafter"/>
</dbReference>
<dbReference type="GO" id="GO:0005524">
    <property type="term" value="F:ATP binding"/>
    <property type="evidence" value="ECO:0007669"/>
    <property type="project" value="UniProtKB-KW"/>
</dbReference>
<proteinExistence type="predicted"/>
<dbReference type="PRINTS" id="PR00983">
    <property type="entry name" value="TRNASYNTHCYS"/>
</dbReference>
<dbReference type="InterPro" id="IPR024909">
    <property type="entry name" value="Cys-tRNA/MSH_ligase"/>
</dbReference>
<comment type="cofactor">
    <cofactor evidence="1">
        <name>Zn(2+)</name>
        <dbReference type="ChEBI" id="CHEBI:29105"/>
    </cofactor>
</comment>
<accession>A0A2P4ZK78</accession>
<evidence type="ECO:0000256" key="7">
    <source>
        <dbReference type="SAM" id="Coils"/>
    </source>
</evidence>
<dbReference type="Pfam" id="PF01406">
    <property type="entry name" value="tRNA-synt_1e"/>
    <property type="match status" value="1"/>
</dbReference>
<dbReference type="Proteomes" id="UP000054821">
    <property type="component" value="Unassembled WGS sequence"/>
</dbReference>
<keyword evidence="6" id="KW-0067">ATP-binding</keyword>
<feature type="domain" description="tRNA synthetases class I catalytic" evidence="8">
    <location>
        <begin position="111"/>
        <end position="260"/>
    </location>
</feature>
<dbReference type="GO" id="GO:0005737">
    <property type="term" value="C:cytoplasm"/>
    <property type="evidence" value="ECO:0007669"/>
    <property type="project" value="TreeGrafter"/>
</dbReference>
<keyword evidence="7" id="KW-0175">Coiled coil</keyword>
<keyword evidence="5" id="KW-0862">Zinc</keyword>
<feature type="coiled-coil region" evidence="7">
    <location>
        <begin position="400"/>
        <end position="440"/>
    </location>
</feature>
<evidence type="ECO:0000259" key="8">
    <source>
        <dbReference type="Pfam" id="PF01406"/>
    </source>
</evidence>
<dbReference type="GO" id="GO:0046872">
    <property type="term" value="F:metal ion binding"/>
    <property type="evidence" value="ECO:0007669"/>
    <property type="project" value="UniProtKB-KW"/>
</dbReference>
<evidence type="ECO:0000256" key="5">
    <source>
        <dbReference type="ARBA" id="ARBA00022833"/>
    </source>
</evidence>
<keyword evidence="2" id="KW-0436">Ligase</keyword>
<dbReference type="GeneID" id="29988955"/>
<dbReference type="InterPro" id="IPR009080">
    <property type="entry name" value="tRNAsynth_Ia_anticodon-bd"/>
</dbReference>
<evidence type="ECO:0000256" key="3">
    <source>
        <dbReference type="ARBA" id="ARBA00022723"/>
    </source>
</evidence>
<evidence type="ECO:0000256" key="2">
    <source>
        <dbReference type="ARBA" id="ARBA00022598"/>
    </source>
</evidence>
<keyword evidence="10" id="KW-1185">Reference proteome</keyword>
<dbReference type="STRING" id="398673.A0A2P4ZK78"/>
<protein>
    <submittedName>
        <fullName evidence="9">Cysteinyl-tRNA synthetase</fullName>
    </submittedName>
</protein>
<dbReference type="RefSeq" id="XP_018657971.2">
    <property type="nucleotide sequence ID" value="XM_018808872.2"/>
</dbReference>
<dbReference type="PANTHER" id="PTHR10890">
    <property type="entry name" value="CYSTEINYL-TRNA SYNTHETASE"/>
    <property type="match status" value="1"/>
</dbReference>
<dbReference type="EMBL" id="JPDN02000021">
    <property type="protein sequence ID" value="PON24707.1"/>
    <property type="molecule type" value="Genomic_DNA"/>
</dbReference>
<evidence type="ECO:0000256" key="4">
    <source>
        <dbReference type="ARBA" id="ARBA00022741"/>
    </source>
</evidence>
<evidence type="ECO:0000256" key="6">
    <source>
        <dbReference type="ARBA" id="ARBA00022840"/>
    </source>
</evidence>
<dbReference type="AlphaFoldDB" id="A0A2P4ZK78"/>
<keyword evidence="3" id="KW-0479">Metal-binding</keyword>
<organism evidence="9 10">
    <name type="scientific">Trichoderma gamsii</name>
    <dbReference type="NCBI Taxonomy" id="398673"/>
    <lineage>
        <taxon>Eukaryota</taxon>
        <taxon>Fungi</taxon>
        <taxon>Dikarya</taxon>
        <taxon>Ascomycota</taxon>
        <taxon>Pezizomycotina</taxon>
        <taxon>Sordariomycetes</taxon>
        <taxon>Hypocreomycetidae</taxon>
        <taxon>Hypocreales</taxon>
        <taxon>Hypocreaceae</taxon>
        <taxon>Trichoderma</taxon>
    </lineage>
</organism>
<comment type="caution">
    <text evidence="9">The sequence shown here is derived from an EMBL/GenBank/DDBJ whole genome shotgun (WGS) entry which is preliminary data.</text>
</comment>
<dbReference type="Gene3D" id="3.40.50.620">
    <property type="entry name" value="HUPs"/>
    <property type="match status" value="1"/>
</dbReference>
<name>A0A2P4ZK78_9HYPO</name>
<dbReference type="SUPFAM" id="SSF52374">
    <property type="entry name" value="Nucleotidylyl transferase"/>
    <property type="match status" value="1"/>
</dbReference>
<dbReference type="InterPro" id="IPR032678">
    <property type="entry name" value="tRNA-synt_1_cat_dom"/>
</dbReference>
<evidence type="ECO:0000313" key="10">
    <source>
        <dbReference type="Proteomes" id="UP000054821"/>
    </source>
</evidence>
<keyword evidence="4" id="KW-0547">Nucleotide-binding</keyword>
<evidence type="ECO:0000313" key="9">
    <source>
        <dbReference type="EMBL" id="PON24707.1"/>
    </source>
</evidence>
<dbReference type="InterPro" id="IPR014729">
    <property type="entry name" value="Rossmann-like_a/b/a_fold"/>
</dbReference>
<gene>
    <name evidence="9" type="ORF">TGAM01_v206215</name>
</gene>
<dbReference type="SUPFAM" id="SSF47323">
    <property type="entry name" value="Anticodon-binding domain of a subclass of class I aminoacyl-tRNA synthetases"/>
    <property type="match status" value="1"/>
</dbReference>